<feature type="transmembrane region" description="Helical" evidence="8">
    <location>
        <begin position="47"/>
        <end position="67"/>
    </location>
</feature>
<comment type="subcellular location">
    <subcellularLocation>
        <location evidence="1">Membrane</location>
        <topology evidence="1">Multi-pass membrane protein</topology>
    </subcellularLocation>
</comment>
<dbReference type="InterPro" id="IPR005828">
    <property type="entry name" value="MFS_sugar_transport-like"/>
</dbReference>
<reference evidence="10" key="1">
    <citation type="submission" date="2022-07" db="EMBL/GenBank/DDBJ databases">
        <title>Phylogenomic reconstructions and comparative analyses of Kickxellomycotina fungi.</title>
        <authorList>
            <person name="Reynolds N.K."/>
            <person name="Stajich J.E."/>
            <person name="Barry K."/>
            <person name="Grigoriev I.V."/>
            <person name="Crous P."/>
            <person name="Smith M.E."/>
        </authorList>
    </citation>
    <scope>NUCLEOTIDE SEQUENCE</scope>
    <source>
        <strain evidence="10">NBRC 32514</strain>
    </source>
</reference>
<keyword evidence="4 8" id="KW-0812">Transmembrane</keyword>
<keyword evidence="3" id="KW-0813">Transport</keyword>
<comment type="caution">
    <text evidence="10">The sequence shown here is derived from an EMBL/GenBank/DDBJ whole genome shotgun (WGS) entry which is preliminary data.</text>
</comment>
<evidence type="ECO:0000313" key="10">
    <source>
        <dbReference type="EMBL" id="KAJ1722512.1"/>
    </source>
</evidence>
<keyword evidence="6 8" id="KW-0472">Membrane</keyword>
<evidence type="ECO:0000256" key="6">
    <source>
        <dbReference type="ARBA" id="ARBA00023136"/>
    </source>
</evidence>
<evidence type="ECO:0000256" key="7">
    <source>
        <dbReference type="SAM" id="MobiDB-lite"/>
    </source>
</evidence>
<dbReference type="InterPro" id="IPR045263">
    <property type="entry name" value="GLUT"/>
</dbReference>
<comment type="similarity">
    <text evidence="2">Belongs to the major facilitator superfamily. Sugar transporter (TC 2.A.1.1) family.</text>
</comment>
<feature type="region of interest" description="Disordered" evidence="7">
    <location>
        <begin position="302"/>
        <end position="324"/>
    </location>
</feature>
<feature type="transmembrane region" description="Helical" evidence="8">
    <location>
        <begin position="509"/>
        <end position="531"/>
    </location>
</feature>
<dbReference type="Proteomes" id="UP001149813">
    <property type="component" value="Unassembled WGS sequence"/>
</dbReference>
<dbReference type="InterPro" id="IPR020846">
    <property type="entry name" value="MFS_dom"/>
</dbReference>
<dbReference type="PRINTS" id="PR00171">
    <property type="entry name" value="SUGRTRNSPORT"/>
</dbReference>
<dbReference type="PANTHER" id="PTHR23503">
    <property type="entry name" value="SOLUTE CARRIER FAMILY 2"/>
    <property type="match status" value="1"/>
</dbReference>
<proteinExistence type="inferred from homology"/>
<feature type="transmembrane region" description="Helical" evidence="8">
    <location>
        <begin position="474"/>
        <end position="497"/>
    </location>
</feature>
<dbReference type="Gene3D" id="1.20.1250.20">
    <property type="entry name" value="MFS general substrate transporter like domains"/>
    <property type="match status" value="2"/>
</dbReference>
<evidence type="ECO:0000256" key="4">
    <source>
        <dbReference type="ARBA" id="ARBA00022692"/>
    </source>
</evidence>
<sequence length="607" mass="65127">MSLGFRSKAAADPKPKYSGGPSLPRVFAVDLHDVDSDKFQDSRYAGFSWYIFFTTLLVSLSALNIGWSIGMANISKPVICQSYPTSVLTTASSCEFPDRIPFSEDAWSIAIGVLSVGGFIGALVSGLIADTIGRRNALVVNNGFFLAGSVLMGTSTTALHFTLGRFVMGVGCGVASGVATTFVAEISPLRWRGFYGAFFQNALVLGILVAQFASVYISSGLQWRIIVSLPGVFSIIQIALLPLRVESPSYLIKARHVTEARHALLKLRSGYDVSSEWQESLASLDSGERSVRGSYAEPSNTAAAAPAYPAPHSPDQPVDHNSSEATMKNNVSKMFGKFSHTSSIASMQTRAASESGLGASVGIWQILCGRTRDDLRHLLICCTVLMALQQLSGISVTLFGGNDLAMAIFDSGSPLSAPWACIIVCFTALPATLLCMLWVDKLGRRPMLLGSLGGMTICSVLISTGLFFGPSSMVMASVFLCYFMFNMGIGTIPWFLMAECVPAYALGPTTILACSLNWVLSLGLGLAVPIIENTVPQWLFVIFGGFTLIGFLFVMLFVPETMDRSVADVIIKHAGPMHVVIKYGKKNSIRKRSSGNNGSLASMKYKK</sequence>
<dbReference type="SUPFAM" id="SSF103473">
    <property type="entry name" value="MFS general substrate transporter"/>
    <property type="match status" value="1"/>
</dbReference>
<dbReference type="Pfam" id="PF00083">
    <property type="entry name" value="Sugar_tr"/>
    <property type="match status" value="2"/>
</dbReference>
<keyword evidence="11" id="KW-1185">Reference proteome</keyword>
<evidence type="ECO:0000256" key="3">
    <source>
        <dbReference type="ARBA" id="ARBA00022448"/>
    </source>
</evidence>
<dbReference type="GO" id="GO:0016020">
    <property type="term" value="C:membrane"/>
    <property type="evidence" value="ECO:0007669"/>
    <property type="project" value="UniProtKB-SubCell"/>
</dbReference>
<organism evidence="10 11">
    <name type="scientific">Coemansia erecta</name>
    <dbReference type="NCBI Taxonomy" id="147472"/>
    <lineage>
        <taxon>Eukaryota</taxon>
        <taxon>Fungi</taxon>
        <taxon>Fungi incertae sedis</taxon>
        <taxon>Zoopagomycota</taxon>
        <taxon>Kickxellomycotina</taxon>
        <taxon>Kickxellomycetes</taxon>
        <taxon>Kickxellales</taxon>
        <taxon>Kickxellaceae</taxon>
        <taxon>Coemansia</taxon>
    </lineage>
</organism>
<accession>A0A9W7Y0V9</accession>
<feature type="transmembrane region" description="Helical" evidence="8">
    <location>
        <begin position="378"/>
        <end position="397"/>
    </location>
</feature>
<feature type="transmembrane region" description="Helical" evidence="8">
    <location>
        <begin position="139"/>
        <end position="160"/>
    </location>
</feature>
<dbReference type="GO" id="GO:0015149">
    <property type="term" value="F:hexose transmembrane transporter activity"/>
    <property type="evidence" value="ECO:0007669"/>
    <property type="project" value="TreeGrafter"/>
</dbReference>
<dbReference type="InterPro" id="IPR003663">
    <property type="entry name" value="Sugar/inositol_transpt"/>
</dbReference>
<name>A0A9W7Y0V9_9FUNG</name>
<feature type="domain" description="Major facilitator superfamily (MFS) profile" evidence="9">
    <location>
        <begin position="54"/>
        <end position="562"/>
    </location>
</feature>
<feature type="transmembrane region" description="Helical" evidence="8">
    <location>
        <begin position="166"/>
        <end position="186"/>
    </location>
</feature>
<feature type="transmembrane region" description="Helical" evidence="8">
    <location>
        <begin position="537"/>
        <end position="558"/>
    </location>
</feature>
<keyword evidence="5 8" id="KW-1133">Transmembrane helix</keyword>
<dbReference type="PROSITE" id="PS50850">
    <property type="entry name" value="MFS"/>
    <property type="match status" value="1"/>
</dbReference>
<dbReference type="PANTHER" id="PTHR23503:SF8">
    <property type="entry name" value="FACILITATED GLUCOSE TRANSPORTER PROTEIN 1"/>
    <property type="match status" value="1"/>
</dbReference>
<gene>
    <name evidence="10" type="primary">HGT20_2</name>
    <name evidence="10" type="ORF">LPJ53_003071</name>
</gene>
<dbReference type="EMBL" id="JANBOJ010000108">
    <property type="protein sequence ID" value="KAJ1722512.1"/>
    <property type="molecule type" value="Genomic_DNA"/>
</dbReference>
<evidence type="ECO:0000256" key="5">
    <source>
        <dbReference type="ARBA" id="ARBA00022989"/>
    </source>
</evidence>
<feature type="transmembrane region" description="Helical" evidence="8">
    <location>
        <begin position="223"/>
        <end position="243"/>
    </location>
</feature>
<feature type="transmembrane region" description="Helical" evidence="8">
    <location>
        <begin position="198"/>
        <end position="217"/>
    </location>
</feature>
<evidence type="ECO:0000256" key="1">
    <source>
        <dbReference type="ARBA" id="ARBA00004141"/>
    </source>
</evidence>
<feature type="transmembrane region" description="Helical" evidence="8">
    <location>
        <begin position="417"/>
        <end position="439"/>
    </location>
</feature>
<feature type="transmembrane region" description="Helical" evidence="8">
    <location>
        <begin position="106"/>
        <end position="127"/>
    </location>
</feature>
<evidence type="ECO:0000313" key="11">
    <source>
        <dbReference type="Proteomes" id="UP001149813"/>
    </source>
</evidence>
<dbReference type="PROSITE" id="PS00217">
    <property type="entry name" value="SUGAR_TRANSPORT_2"/>
    <property type="match status" value="1"/>
</dbReference>
<evidence type="ECO:0000259" key="9">
    <source>
        <dbReference type="PROSITE" id="PS50850"/>
    </source>
</evidence>
<feature type="transmembrane region" description="Helical" evidence="8">
    <location>
        <begin position="446"/>
        <end position="468"/>
    </location>
</feature>
<evidence type="ECO:0000256" key="2">
    <source>
        <dbReference type="ARBA" id="ARBA00010992"/>
    </source>
</evidence>
<protein>
    <submittedName>
        <fullName evidence="10">Bifunctional purine biosynthesis protein PurH</fullName>
    </submittedName>
</protein>
<dbReference type="OrthoDB" id="4540492at2759"/>
<dbReference type="AlphaFoldDB" id="A0A9W7Y0V9"/>
<evidence type="ECO:0000256" key="8">
    <source>
        <dbReference type="SAM" id="Phobius"/>
    </source>
</evidence>
<dbReference type="InterPro" id="IPR036259">
    <property type="entry name" value="MFS_trans_sf"/>
</dbReference>
<dbReference type="InterPro" id="IPR005829">
    <property type="entry name" value="Sugar_transporter_CS"/>
</dbReference>